<comment type="similarity">
    <text evidence="1">Belongs to the mannitol dehydrogenase family.</text>
</comment>
<dbReference type="PANTHER" id="PTHR43362">
    <property type="entry name" value="MANNITOL DEHYDROGENASE DSF1-RELATED"/>
    <property type="match status" value="1"/>
</dbReference>
<organism evidence="9 10">
    <name type="scientific">Blastococcus goldschmidtiae</name>
    <dbReference type="NCBI Taxonomy" id="3075546"/>
    <lineage>
        <taxon>Bacteria</taxon>
        <taxon>Bacillati</taxon>
        <taxon>Actinomycetota</taxon>
        <taxon>Actinomycetes</taxon>
        <taxon>Geodermatophilales</taxon>
        <taxon>Geodermatophilaceae</taxon>
        <taxon>Blastococcus</taxon>
    </lineage>
</organism>
<comment type="catalytic activity">
    <reaction evidence="6">
        <text>D-mannitol 1-phosphate + NAD(+) = beta-D-fructose 6-phosphate + NADH + H(+)</text>
        <dbReference type="Rhea" id="RHEA:19661"/>
        <dbReference type="ChEBI" id="CHEBI:15378"/>
        <dbReference type="ChEBI" id="CHEBI:57540"/>
        <dbReference type="ChEBI" id="CHEBI:57634"/>
        <dbReference type="ChEBI" id="CHEBI:57945"/>
        <dbReference type="ChEBI" id="CHEBI:61381"/>
        <dbReference type="EC" id="1.1.1.17"/>
    </reaction>
</comment>
<dbReference type="Proteomes" id="UP001183222">
    <property type="component" value="Unassembled WGS sequence"/>
</dbReference>
<comment type="caution">
    <text evidence="9">The sequence shown here is derived from an EMBL/GenBank/DDBJ whole genome shotgun (WGS) entry which is preliminary data.</text>
</comment>
<evidence type="ECO:0000259" key="8">
    <source>
        <dbReference type="Pfam" id="PF08125"/>
    </source>
</evidence>
<dbReference type="Gene3D" id="1.10.1040.10">
    <property type="entry name" value="N-(1-d-carboxylethyl)-l-norvaline Dehydrogenase, domain 2"/>
    <property type="match status" value="1"/>
</dbReference>
<sequence>MPPLSSRTLPLLSASVATPGYDRGLVRAGIVHLGVGGFHRSHQAMYLDRLMQQGRALDWGICGVGVLPGDRRMAEVMAAQDCLYTLVVTHPDGFLDARVVGSVVEYLLAPDDPDAVVERMTDPAIRIVSLTVTEGGYNVDAVTGAFDGTDSGVLADLVPGAALRTSFGLVVEALVRRRDRGIAPFTVMSCDNIPGNGDVARRSFAAFAALREPALGEWVEREVPFPNSMVDRITPATTAVHRTELARRFGVEDGWPVVCEPWTQWVLEDRFGSGRPPLEDVGVQLVDDVEPYELMKLRLLNGSHQAMGYLGTLAGYTFMHDVCQDPLFRRFLHGYMDQEATPTLGPVPGIDLESYKADLIGRFANPNVRDTLARLCAESSDRIPKFLLPVLRANLASGGDIRCSVAVLAGWARYAEGTGEDGRPLDVVDPLRERLVAAARRQARDPLAFVADRELFGDLVDDERFAGTYVATLDLVRSRGTRAALEEVLSAGGR</sequence>
<evidence type="ECO:0000256" key="4">
    <source>
        <dbReference type="ARBA" id="ARBA00023002"/>
    </source>
</evidence>
<evidence type="ECO:0000313" key="9">
    <source>
        <dbReference type="EMBL" id="MDT0275360.1"/>
    </source>
</evidence>
<dbReference type="PRINTS" id="PR00084">
    <property type="entry name" value="MTLDHDRGNASE"/>
</dbReference>
<keyword evidence="4 9" id="KW-0560">Oxidoreductase</keyword>
<dbReference type="InterPro" id="IPR013328">
    <property type="entry name" value="6PGD_dom2"/>
</dbReference>
<gene>
    <name evidence="9" type="ORF">RM425_05540</name>
</gene>
<dbReference type="GO" id="GO:0016491">
    <property type="term" value="F:oxidoreductase activity"/>
    <property type="evidence" value="ECO:0007669"/>
    <property type="project" value="UniProtKB-KW"/>
</dbReference>
<accession>A0ABU2K5A6</accession>
<dbReference type="InterPro" id="IPR013118">
    <property type="entry name" value="Mannitol_DH_C"/>
</dbReference>
<feature type="domain" description="Mannitol dehydrogenase C-terminal" evidence="8">
    <location>
        <begin position="288"/>
        <end position="472"/>
    </location>
</feature>
<dbReference type="InterPro" id="IPR050988">
    <property type="entry name" value="Mannitol_DH/Oxidoreductase"/>
</dbReference>
<name>A0ABU2K5A6_9ACTN</name>
<dbReference type="InterPro" id="IPR023027">
    <property type="entry name" value="Mannitol_DH_CS"/>
</dbReference>
<evidence type="ECO:0000256" key="1">
    <source>
        <dbReference type="ARBA" id="ARBA00006541"/>
    </source>
</evidence>
<dbReference type="RefSeq" id="WP_311344183.1">
    <property type="nucleotide sequence ID" value="NZ_JAVREI010000002.1"/>
</dbReference>
<dbReference type="PROSITE" id="PS00974">
    <property type="entry name" value="MANNITOL_DHGENASE"/>
    <property type="match status" value="1"/>
</dbReference>
<dbReference type="InterPro" id="IPR013131">
    <property type="entry name" value="Mannitol_DH_N"/>
</dbReference>
<dbReference type="InterPro" id="IPR000669">
    <property type="entry name" value="Mannitol_DH"/>
</dbReference>
<evidence type="ECO:0000259" key="7">
    <source>
        <dbReference type="Pfam" id="PF01232"/>
    </source>
</evidence>
<dbReference type="EC" id="1.1.1.17" evidence="2"/>
<dbReference type="InterPro" id="IPR008927">
    <property type="entry name" value="6-PGluconate_DH-like_C_sf"/>
</dbReference>
<evidence type="ECO:0000256" key="5">
    <source>
        <dbReference type="ARBA" id="ARBA00023027"/>
    </source>
</evidence>
<dbReference type="SUPFAM" id="SSF51735">
    <property type="entry name" value="NAD(P)-binding Rossmann-fold domains"/>
    <property type="match status" value="1"/>
</dbReference>
<proteinExistence type="inferred from homology"/>
<evidence type="ECO:0000256" key="2">
    <source>
        <dbReference type="ARBA" id="ARBA00012939"/>
    </source>
</evidence>
<feature type="domain" description="Mannitol dehydrogenase N-terminal" evidence="7">
    <location>
        <begin position="29"/>
        <end position="279"/>
    </location>
</feature>
<evidence type="ECO:0000256" key="3">
    <source>
        <dbReference type="ARBA" id="ARBA00016219"/>
    </source>
</evidence>
<dbReference type="InterPro" id="IPR036291">
    <property type="entry name" value="NAD(P)-bd_dom_sf"/>
</dbReference>
<evidence type="ECO:0000256" key="6">
    <source>
        <dbReference type="ARBA" id="ARBA00048615"/>
    </source>
</evidence>
<reference evidence="10" key="1">
    <citation type="submission" date="2023-07" db="EMBL/GenBank/DDBJ databases">
        <title>30 novel species of actinomycetes from the DSMZ collection.</title>
        <authorList>
            <person name="Nouioui I."/>
        </authorList>
    </citation>
    <scope>NUCLEOTIDE SEQUENCE [LARGE SCALE GENOMIC DNA]</scope>
    <source>
        <strain evidence="10">DSM 46792</strain>
    </source>
</reference>
<evidence type="ECO:0000313" key="10">
    <source>
        <dbReference type="Proteomes" id="UP001183222"/>
    </source>
</evidence>
<protein>
    <recommendedName>
        <fullName evidence="3">Mannitol-1-phosphate 5-dehydrogenase</fullName>
        <ecNumber evidence="2">1.1.1.17</ecNumber>
    </recommendedName>
</protein>
<keyword evidence="10" id="KW-1185">Reference proteome</keyword>
<dbReference type="Pfam" id="PF08125">
    <property type="entry name" value="Mannitol_dh_C"/>
    <property type="match status" value="1"/>
</dbReference>
<dbReference type="EMBL" id="JAVREI010000002">
    <property type="protein sequence ID" value="MDT0275360.1"/>
    <property type="molecule type" value="Genomic_DNA"/>
</dbReference>
<dbReference type="SUPFAM" id="SSF48179">
    <property type="entry name" value="6-phosphogluconate dehydrogenase C-terminal domain-like"/>
    <property type="match status" value="1"/>
</dbReference>
<dbReference type="Pfam" id="PF01232">
    <property type="entry name" value="Mannitol_dh"/>
    <property type="match status" value="1"/>
</dbReference>
<dbReference type="PANTHER" id="PTHR43362:SF1">
    <property type="entry name" value="MANNITOL DEHYDROGENASE 2-RELATED"/>
    <property type="match status" value="1"/>
</dbReference>
<keyword evidence="5" id="KW-0520">NAD</keyword>
<dbReference type="Gene3D" id="3.40.50.720">
    <property type="entry name" value="NAD(P)-binding Rossmann-like Domain"/>
    <property type="match status" value="1"/>
</dbReference>